<sequence length="249" mass="27484">MAEDEYEYQYDANETSTFLVELDLSTLNGINRGNLPKKTDNRRRKVAPGIDEDDGEDSDSNADSITGPAEDGPDAANHRDRHSKHGLQVLELHSMNPMVSFKGDFYSCAWHDLIGTNMFYSMPHQDIGHAPLRSTKDYNLLGTSRVKLVGQRAKVYEKASARKRQRVDQNPGARQDGNGSEEVLTTQSVVGASLTPADPASETREQADFLQKLRMIQQSRQTTSNGTSLADRGSSADAKPSASAWHTEE</sequence>
<dbReference type="Gene3D" id="2.60.40.4370">
    <property type="match status" value="1"/>
</dbReference>
<accession>W2RSA8</accession>
<feature type="domain" description="Transcription factor TFIIIC triple barrel" evidence="2">
    <location>
        <begin position="14"/>
        <end position="154"/>
    </location>
</feature>
<dbReference type="InterPro" id="IPR019481">
    <property type="entry name" value="TFIIIC_triple_barrel"/>
</dbReference>
<dbReference type="RefSeq" id="XP_008718122.1">
    <property type="nucleotide sequence ID" value="XM_008719900.1"/>
</dbReference>
<feature type="region of interest" description="Disordered" evidence="1">
    <location>
        <begin position="157"/>
        <end position="249"/>
    </location>
</feature>
<keyword evidence="4" id="KW-1185">Reference proteome</keyword>
<feature type="compositionally biased region" description="Polar residues" evidence="1">
    <location>
        <begin position="216"/>
        <end position="228"/>
    </location>
</feature>
<evidence type="ECO:0000256" key="1">
    <source>
        <dbReference type="SAM" id="MobiDB-lite"/>
    </source>
</evidence>
<dbReference type="GeneID" id="19972899"/>
<evidence type="ECO:0000259" key="2">
    <source>
        <dbReference type="Pfam" id="PF10419"/>
    </source>
</evidence>
<name>W2RSA8_CYPE1</name>
<evidence type="ECO:0000313" key="3">
    <source>
        <dbReference type="EMBL" id="ETN39337.1"/>
    </source>
</evidence>
<feature type="region of interest" description="Disordered" evidence="1">
    <location>
        <begin position="28"/>
        <end position="82"/>
    </location>
</feature>
<dbReference type="InParanoid" id="W2RSA8"/>
<organism evidence="3 4">
    <name type="scientific">Cyphellophora europaea (strain CBS 101466)</name>
    <name type="common">Phialophora europaea</name>
    <dbReference type="NCBI Taxonomy" id="1220924"/>
    <lineage>
        <taxon>Eukaryota</taxon>
        <taxon>Fungi</taxon>
        <taxon>Dikarya</taxon>
        <taxon>Ascomycota</taxon>
        <taxon>Pezizomycotina</taxon>
        <taxon>Eurotiomycetes</taxon>
        <taxon>Chaetothyriomycetidae</taxon>
        <taxon>Chaetothyriales</taxon>
        <taxon>Cyphellophoraceae</taxon>
        <taxon>Cyphellophora</taxon>
    </lineage>
</organism>
<evidence type="ECO:0000313" key="4">
    <source>
        <dbReference type="Proteomes" id="UP000030752"/>
    </source>
</evidence>
<dbReference type="VEuPathDB" id="FungiDB:HMPREF1541_05560"/>
<dbReference type="Proteomes" id="UP000030752">
    <property type="component" value="Unassembled WGS sequence"/>
</dbReference>
<dbReference type="HOGENOM" id="CLU_062298_0_0_1"/>
<dbReference type="OrthoDB" id="1877767at2759"/>
<dbReference type="eggNOG" id="ENOG502SV1F">
    <property type="taxonomic scope" value="Eukaryota"/>
</dbReference>
<dbReference type="EMBL" id="KB822721">
    <property type="protein sequence ID" value="ETN39337.1"/>
    <property type="molecule type" value="Genomic_DNA"/>
</dbReference>
<protein>
    <recommendedName>
        <fullName evidence="2">Transcription factor TFIIIC triple barrel domain-containing protein</fullName>
    </recommendedName>
</protein>
<dbReference type="STRING" id="1220924.W2RSA8"/>
<gene>
    <name evidence="3" type="ORF">HMPREF1541_05560</name>
</gene>
<reference evidence="3 4" key="1">
    <citation type="submission" date="2013-03" db="EMBL/GenBank/DDBJ databases">
        <title>The Genome Sequence of Phialophora europaea CBS 101466.</title>
        <authorList>
            <consortium name="The Broad Institute Genomics Platform"/>
            <person name="Cuomo C."/>
            <person name="de Hoog S."/>
            <person name="Gorbushina A."/>
            <person name="Walker B."/>
            <person name="Young S.K."/>
            <person name="Zeng Q."/>
            <person name="Gargeya S."/>
            <person name="Fitzgerald M."/>
            <person name="Haas B."/>
            <person name="Abouelleil A."/>
            <person name="Allen A.W."/>
            <person name="Alvarado L."/>
            <person name="Arachchi H.M."/>
            <person name="Berlin A.M."/>
            <person name="Chapman S.B."/>
            <person name="Gainer-Dewar J."/>
            <person name="Goldberg J."/>
            <person name="Griggs A."/>
            <person name="Gujja S."/>
            <person name="Hansen M."/>
            <person name="Howarth C."/>
            <person name="Imamovic A."/>
            <person name="Ireland A."/>
            <person name="Larimer J."/>
            <person name="McCowan C."/>
            <person name="Murphy C."/>
            <person name="Pearson M."/>
            <person name="Poon T.W."/>
            <person name="Priest M."/>
            <person name="Roberts A."/>
            <person name="Saif S."/>
            <person name="Shea T."/>
            <person name="Sisk P."/>
            <person name="Sykes S."/>
            <person name="Wortman J."/>
            <person name="Nusbaum C."/>
            <person name="Birren B."/>
        </authorList>
    </citation>
    <scope>NUCLEOTIDE SEQUENCE [LARGE SCALE GENOMIC DNA]</scope>
    <source>
        <strain evidence="3 4">CBS 101466</strain>
    </source>
</reference>
<dbReference type="Pfam" id="PF10419">
    <property type="entry name" value="TFIIIC_sub6"/>
    <property type="match status" value="1"/>
</dbReference>
<dbReference type="AlphaFoldDB" id="W2RSA8"/>
<proteinExistence type="predicted"/>
<feature type="compositionally biased region" description="Acidic residues" evidence="1">
    <location>
        <begin position="50"/>
        <end position="60"/>
    </location>
</feature>